<organism evidence="1 2">
    <name type="scientific">Tetranychus urticae</name>
    <name type="common">Two-spotted spider mite</name>
    <dbReference type="NCBI Taxonomy" id="32264"/>
    <lineage>
        <taxon>Eukaryota</taxon>
        <taxon>Metazoa</taxon>
        <taxon>Ecdysozoa</taxon>
        <taxon>Arthropoda</taxon>
        <taxon>Chelicerata</taxon>
        <taxon>Arachnida</taxon>
        <taxon>Acari</taxon>
        <taxon>Acariformes</taxon>
        <taxon>Trombidiformes</taxon>
        <taxon>Prostigmata</taxon>
        <taxon>Eleutherengona</taxon>
        <taxon>Raphignathae</taxon>
        <taxon>Tetranychoidea</taxon>
        <taxon>Tetranychidae</taxon>
        <taxon>Tetranychus</taxon>
    </lineage>
</organism>
<evidence type="ECO:0000313" key="1">
    <source>
        <dbReference type="EnsemblMetazoa" id="tetur09g04060.1"/>
    </source>
</evidence>
<reference evidence="2" key="1">
    <citation type="submission" date="2011-08" db="EMBL/GenBank/DDBJ databases">
        <authorList>
            <person name="Rombauts S."/>
        </authorList>
    </citation>
    <scope>NUCLEOTIDE SEQUENCE</scope>
    <source>
        <strain evidence="2">London</strain>
    </source>
</reference>
<name>T1KDS8_TETUR</name>
<proteinExistence type="predicted"/>
<sequence>MNRCFLRTFDDESTINRHFLKLGQLTRPFSISNRSSWCDL</sequence>
<dbReference type="EnsemblMetazoa" id="tetur09g04060.1">
    <property type="protein sequence ID" value="tetur09g04060.1"/>
    <property type="gene ID" value="tetur09g04060"/>
</dbReference>
<accession>T1KDS8</accession>
<dbReference type="HOGENOM" id="CLU_3300007_0_0_1"/>
<evidence type="ECO:0000313" key="2">
    <source>
        <dbReference type="Proteomes" id="UP000015104"/>
    </source>
</evidence>
<dbReference type="Proteomes" id="UP000015104">
    <property type="component" value="Unassembled WGS sequence"/>
</dbReference>
<protein>
    <submittedName>
        <fullName evidence="1">Uncharacterized protein</fullName>
    </submittedName>
</protein>
<keyword evidence="2" id="KW-1185">Reference proteome</keyword>
<dbReference type="EMBL" id="CAEY01002026">
    <property type="status" value="NOT_ANNOTATED_CDS"/>
    <property type="molecule type" value="Genomic_DNA"/>
</dbReference>
<dbReference type="AlphaFoldDB" id="T1KDS8"/>
<reference evidence="1" key="2">
    <citation type="submission" date="2015-06" db="UniProtKB">
        <authorList>
            <consortium name="EnsemblMetazoa"/>
        </authorList>
    </citation>
    <scope>IDENTIFICATION</scope>
</reference>